<protein>
    <recommendedName>
        <fullName evidence="3">DUF3830 domain-containing protein</fullName>
    </recommendedName>
</protein>
<keyword evidence="2" id="KW-1185">Reference proteome</keyword>
<dbReference type="InterPro" id="IPR024532">
    <property type="entry name" value="DUF3830"/>
</dbReference>
<gene>
    <name evidence="1" type="ORF">CFR75_09395</name>
</gene>
<name>A0A318PKW4_KOMXY</name>
<comment type="caution">
    <text evidence="1">The sequence shown here is derived from an EMBL/GenBank/DDBJ whole genome shotgun (WGS) entry which is preliminary data.</text>
</comment>
<dbReference type="Pfam" id="PF12903">
    <property type="entry name" value="DUF3830"/>
    <property type="match status" value="1"/>
</dbReference>
<dbReference type="Proteomes" id="UP000248257">
    <property type="component" value="Unassembled WGS sequence"/>
</dbReference>
<dbReference type="OrthoDB" id="8479268at2"/>
<dbReference type="Gene3D" id="2.40.100.20">
    <property type="match status" value="1"/>
</dbReference>
<organism evidence="1 2">
    <name type="scientific">Komagataeibacter xylinus</name>
    <name type="common">Gluconacetobacter xylinus</name>
    <dbReference type="NCBI Taxonomy" id="28448"/>
    <lineage>
        <taxon>Bacteria</taxon>
        <taxon>Pseudomonadati</taxon>
        <taxon>Pseudomonadota</taxon>
        <taxon>Alphaproteobacteria</taxon>
        <taxon>Acetobacterales</taxon>
        <taxon>Acetobacteraceae</taxon>
        <taxon>Komagataeibacter</taxon>
    </lineage>
</organism>
<dbReference type="EMBL" id="NKUC01000017">
    <property type="protein sequence ID" value="PYD56746.1"/>
    <property type="molecule type" value="Genomic_DNA"/>
</dbReference>
<proteinExistence type="predicted"/>
<dbReference type="STRING" id="1220579.GCA_001571345_01854"/>
<accession>A0A318PKW4</accession>
<dbReference type="AlphaFoldDB" id="A0A318PKW4"/>
<evidence type="ECO:0000313" key="2">
    <source>
        <dbReference type="Proteomes" id="UP000248257"/>
    </source>
</evidence>
<evidence type="ECO:0000313" key="1">
    <source>
        <dbReference type="EMBL" id="PYD56746.1"/>
    </source>
</evidence>
<evidence type="ECO:0008006" key="3">
    <source>
        <dbReference type="Google" id="ProtNLM"/>
    </source>
</evidence>
<reference evidence="1 2" key="1">
    <citation type="submission" date="2017-07" db="EMBL/GenBank/DDBJ databases">
        <title>A draft genome sequence of Komagataeibacter xylinus LMG 1515.</title>
        <authorList>
            <person name="Skraban J."/>
            <person name="Cleenwerck I."/>
            <person name="Vandamme P."/>
            <person name="Trcek J."/>
        </authorList>
    </citation>
    <scope>NUCLEOTIDE SEQUENCE [LARGE SCALE GENOMIC DNA]</scope>
    <source>
        <strain evidence="1 2">LMG 1515</strain>
    </source>
</reference>
<sequence>MVIIYPGQIEGMNICMTRFIMIREEQSGLAARFALLDHEAPRHADMLWQIARQGDRHNAIHAMWTGPEISCLVVGDALPGATARDLPLENATSFPAMGEIATVFAPKGTWKGMPPADFFDIGIFYGAGSRMLMPMGWIQGSVCAHVVPEDLAALQAGCATIRKNGSCSLTFEAMSQP</sequence>